<evidence type="ECO:0000259" key="2">
    <source>
        <dbReference type="Pfam" id="PF09687"/>
    </source>
</evidence>
<dbReference type="AlphaFoldDB" id="K6UIV5"/>
<organism evidence="3 4">
    <name type="scientific">Plasmodium cynomolgi (strain B)</name>
    <dbReference type="NCBI Taxonomy" id="1120755"/>
    <lineage>
        <taxon>Eukaryota</taxon>
        <taxon>Sar</taxon>
        <taxon>Alveolata</taxon>
        <taxon>Apicomplexa</taxon>
        <taxon>Aconoidasida</taxon>
        <taxon>Haemosporida</taxon>
        <taxon>Plasmodiidae</taxon>
        <taxon>Plasmodium</taxon>
        <taxon>Plasmodium (Plasmodium)</taxon>
    </lineage>
</organism>
<dbReference type="PANTHER" id="PTHR36193">
    <property type="entry name" value="PHISTB DOMAIN-CONTAINING RESA-LIKE PROTEIN 1"/>
    <property type="match status" value="1"/>
</dbReference>
<dbReference type="InterPro" id="IPR019111">
    <property type="entry name" value="PRESA_N"/>
</dbReference>
<dbReference type="OMA" id="EENYGNC"/>
<name>K6UIV5_PLACD</name>
<dbReference type="InterPro" id="IPR044885">
    <property type="entry name" value="PRESA_N_sf"/>
</dbReference>
<dbReference type="Pfam" id="PF09687">
    <property type="entry name" value="PRESAN"/>
    <property type="match status" value="1"/>
</dbReference>
<reference evidence="3 4" key="1">
    <citation type="journal article" date="2012" name="Nat. Genet.">
        <title>Plasmodium cynomolgi genome sequences provide insight into Plasmodium vivax and the monkey malaria clade.</title>
        <authorList>
            <person name="Tachibana S."/>
            <person name="Sullivan S.A."/>
            <person name="Kawai S."/>
            <person name="Nakamura S."/>
            <person name="Kim H.R."/>
            <person name="Goto N."/>
            <person name="Arisue N."/>
            <person name="Palacpac N.M.Q."/>
            <person name="Honma H."/>
            <person name="Yagi M."/>
            <person name="Tougan T."/>
            <person name="Katakai Y."/>
            <person name="Kaneko O."/>
            <person name="Mita T."/>
            <person name="Kita K."/>
            <person name="Yasutomi Y."/>
            <person name="Sutton P.L."/>
            <person name="Shakhbatyan R."/>
            <person name="Horii T."/>
            <person name="Yasunaga T."/>
            <person name="Barnwell J.W."/>
            <person name="Escalante A.A."/>
            <person name="Carlton J.M."/>
            <person name="Tanabe K."/>
        </authorList>
    </citation>
    <scope>NUCLEOTIDE SEQUENCE [LARGE SCALE GENOMIC DNA]</scope>
    <source>
        <strain evidence="3 4">B</strain>
    </source>
</reference>
<dbReference type="OrthoDB" id="386117at2759"/>
<dbReference type="GeneID" id="14691849"/>
<keyword evidence="4" id="KW-1185">Reference proteome</keyword>
<protein>
    <submittedName>
        <fullName evidence="3">Phist protein</fullName>
    </submittedName>
</protein>
<evidence type="ECO:0000256" key="1">
    <source>
        <dbReference type="SAM" id="MobiDB-lite"/>
    </source>
</evidence>
<dbReference type="NCBIfam" id="TIGR01639">
    <property type="entry name" value="P_fal_TIGR01639"/>
    <property type="match status" value="1"/>
</dbReference>
<dbReference type="KEGG" id="pcy:PCYB_061100"/>
<dbReference type="eggNOG" id="ENOG502TMXU">
    <property type="taxonomic scope" value="Eukaryota"/>
</dbReference>
<dbReference type="Gene3D" id="6.10.280.180">
    <property type="entry name" value="Plasmodium RESA, N-terminal helical domain"/>
    <property type="match status" value="1"/>
</dbReference>
<gene>
    <name evidence="3" type="ORF">PCYB_061100</name>
</gene>
<dbReference type="RefSeq" id="XP_004221325.1">
    <property type="nucleotide sequence ID" value="XM_004221277.1"/>
</dbReference>
<dbReference type="EMBL" id="DF157098">
    <property type="protein sequence ID" value="GAB65378.1"/>
    <property type="molecule type" value="Genomic_DNA"/>
</dbReference>
<dbReference type="InterPro" id="IPR006526">
    <property type="entry name" value="Export_prot_PHISTa/b/c"/>
</dbReference>
<feature type="domain" description="Plasmodium RESA N-terminal" evidence="2">
    <location>
        <begin position="197"/>
        <end position="321"/>
    </location>
</feature>
<dbReference type="PhylomeDB" id="K6UIV5"/>
<feature type="compositionally biased region" description="Basic and acidic residues" evidence="1">
    <location>
        <begin position="129"/>
        <end position="147"/>
    </location>
</feature>
<evidence type="ECO:0000313" key="3">
    <source>
        <dbReference type="EMBL" id="GAB65378.1"/>
    </source>
</evidence>
<feature type="region of interest" description="Disordered" evidence="1">
    <location>
        <begin position="122"/>
        <end position="153"/>
    </location>
</feature>
<dbReference type="PANTHER" id="PTHR36193:SF23">
    <property type="entry name" value="PHISTB DOMAIN-CONTAINING RESA-LIKE PROTEIN 1"/>
    <property type="match status" value="1"/>
</dbReference>
<proteinExistence type="predicted"/>
<dbReference type="Proteomes" id="UP000006319">
    <property type="component" value="Chromosome 6"/>
</dbReference>
<sequence length="370" mass="42794">MVDLMWKKCSKSSEEERRKKGQLKLCISGGSGNGCGGSVSISASTPVGFFFCCVFCLVCQFLLTGDCPGHNPQWTSPQWSSPKWKSSPCCSRSLSEVVLRSLEKYIDLNDIKLLETKRHLRAPPISGTPKKEEKIKSLRKEHERSTNEEGNDVWGIASSDAGVEVYAGVEAYVEVEEEDDENKIDSELPYEDLLGEELTEQQFDKMVGKLRGYIDIKDMNALWNYVHTNGKKKYFSLKEELWKDCENMSIKYNIPEEFTIKEWRKAYLHLKDELLKKERDDYMDLKVFIDAGFNVRWEYIAFIIDKYESWDAFIDTARDNWKKSLSKSFEKYVEDAQEKEIEKNPKTGAKVSCINKYNEENKIMVSEILL</sequence>
<dbReference type="VEuPathDB" id="PlasmoDB:PCYB_061100"/>
<evidence type="ECO:0000313" key="4">
    <source>
        <dbReference type="Proteomes" id="UP000006319"/>
    </source>
</evidence>
<accession>K6UIV5</accession>